<proteinExistence type="predicted"/>
<evidence type="ECO:0000313" key="3">
    <source>
        <dbReference type="Proteomes" id="UP000541558"/>
    </source>
</evidence>
<organism evidence="2 3">
    <name type="scientific">Ephemerocybe angulata</name>
    <dbReference type="NCBI Taxonomy" id="980116"/>
    <lineage>
        <taxon>Eukaryota</taxon>
        <taxon>Fungi</taxon>
        <taxon>Dikarya</taxon>
        <taxon>Basidiomycota</taxon>
        <taxon>Agaricomycotina</taxon>
        <taxon>Agaricomycetes</taxon>
        <taxon>Agaricomycetidae</taxon>
        <taxon>Agaricales</taxon>
        <taxon>Agaricineae</taxon>
        <taxon>Psathyrellaceae</taxon>
        <taxon>Ephemerocybe</taxon>
    </lineage>
</organism>
<reference evidence="2 3" key="1">
    <citation type="journal article" date="2020" name="ISME J.">
        <title>Uncovering the hidden diversity of litter-decomposition mechanisms in mushroom-forming fungi.</title>
        <authorList>
            <person name="Floudas D."/>
            <person name="Bentzer J."/>
            <person name="Ahren D."/>
            <person name="Johansson T."/>
            <person name="Persson P."/>
            <person name="Tunlid A."/>
        </authorList>
    </citation>
    <scope>NUCLEOTIDE SEQUENCE [LARGE SCALE GENOMIC DNA]</scope>
    <source>
        <strain evidence="2 3">CBS 175.51</strain>
    </source>
</reference>
<protein>
    <recommendedName>
        <fullName evidence="1">DUF6533 domain-containing protein</fullName>
    </recommendedName>
</protein>
<sequence length="79" mass="9441">MASMSEADFVRISVMLTTIATISHYFETLADEVGLIWTERWMLGKVLFLLTRYSNHIRTIRWVPGRQYFRDWKKKTNNV</sequence>
<keyword evidence="3" id="KW-1185">Reference proteome</keyword>
<gene>
    <name evidence="2" type="ORF">D9611_013437</name>
</gene>
<dbReference type="Proteomes" id="UP000541558">
    <property type="component" value="Unassembled WGS sequence"/>
</dbReference>
<accession>A0A8H5BWM3</accession>
<dbReference type="InterPro" id="IPR045340">
    <property type="entry name" value="DUF6533"/>
</dbReference>
<dbReference type="Pfam" id="PF20151">
    <property type="entry name" value="DUF6533"/>
    <property type="match status" value="1"/>
</dbReference>
<dbReference type="AlphaFoldDB" id="A0A8H5BWM3"/>
<dbReference type="EMBL" id="JAACJK010000120">
    <property type="protein sequence ID" value="KAF5329873.1"/>
    <property type="molecule type" value="Genomic_DNA"/>
</dbReference>
<comment type="caution">
    <text evidence="2">The sequence shown here is derived from an EMBL/GenBank/DDBJ whole genome shotgun (WGS) entry which is preliminary data.</text>
</comment>
<evidence type="ECO:0000313" key="2">
    <source>
        <dbReference type="EMBL" id="KAF5329873.1"/>
    </source>
</evidence>
<evidence type="ECO:0000259" key="1">
    <source>
        <dbReference type="Pfam" id="PF20151"/>
    </source>
</evidence>
<dbReference type="OrthoDB" id="2919028at2759"/>
<name>A0A8H5BWM3_9AGAR</name>
<feature type="domain" description="DUF6533" evidence="1">
    <location>
        <begin position="24"/>
        <end position="53"/>
    </location>
</feature>